<evidence type="ECO:0000313" key="8">
    <source>
        <dbReference type="EMBL" id="TQE95719.1"/>
    </source>
</evidence>
<evidence type="ECO:0000256" key="5">
    <source>
        <dbReference type="PROSITE-ProRule" id="PRU00433"/>
    </source>
</evidence>
<keyword evidence="3" id="KW-0732">Signal</keyword>
<dbReference type="SUPFAM" id="SSF50969">
    <property type="entry name" value="YVTN repeat-like/Quinoprotein amine dehydrogenase"/>
    <property type="match status" value="1"/>
</dbReference>
<organism evidence="8 9">
    <name type="scientific">Litorilinea aerophila</name>
    <dbReference type="NCBI Taxonomy" id="1204385"/>
    <lineage>
        <taxon>Bacteria</taxon>
        <taxon>Bacillati</taxon>
        <taxon>Chloroflexota</taxon>
        <taxon>Caldilineae</taxon>
        <taxon>Caldilineales</taxon>
        <taxon>Caldilineaceae</taxon>
        <taxon>Litorilinea</taxon>
    </lineage>
</organism>
<dbReference type="Gene3D" id="2.60.40.10">
    <property type="entry name" value="Immunoglobulins"/>
    <property type="match status" value="2"/>
</dbReference>
<dbReference type="PROSITE" id="PS50093">
    <property type="entry name" value="PKD"/>
    <property type="match status" value="1"/>
</dbReference>
<keyword evidence="4 5" id="KW-0408">Iron</keyword>
<dbReference type="CDD" id="cd00146">
    <property type="entry name" value="PKD"/>
    <property type="match status" value="1"/>
</dbReference>
<dbReference type="InterPro" id="IPR011045">
    <property type="entry name" value="N2O_reductase_N"/>
</dbReference>
<dbReference type="PROSITE" id="PS51007">
    <property type="entry name" value="CYTC"/>
    <property type="match status" value="2"/>
</dbReference>
<dbReference type="InterPro" id="IPR051200">
    <property type="entry name" value="Host-pathogen_enzymatic-act"/>
</dbReference>
<dbReference type="Pfam" id="PF17957">
    <property type="entry name" value="Big_7"/>
    <property type="match status" value="1"/>
</dbReference>
<dbReference type="GO" id="GO:0020037">
    <property type="term" value="F:heme binding"/>
    <property type="evidence" value="ECO:0007669"/>
    <property type="project" value="InterPro"/>
</dbReference>
<proteinExistence type="predicted"/>
<feature type="domain" description="Cytochrome c" evidence="7">
    <location>
        <begin position="1118"/>
        <end position="1228"/>
    </location>
</feature>
<keyword evidence="9" id="KW-1185">Reference proteome</keyword>
<dbReference type="InterPro" id="IPR035986">
    <property type="entry name" value="PKD_dom_sf"/>
</dbReference>
<feature type="domain" description="Cytochrome c" evidence="7">
    <location>
        <begin position="969"/>
        <end position="1102"/>
    </location>
</feature>
<dbReference type="InterPro" id="IPR014755">
    <property type="entry name" value="Cu-Rt/internalin_Ig-like"/>
</dbReference>
<comment type="caution">
    <text evidence="8">The sequence shown here is derived from an EMBL/GenBank/DDBJ whole genome shotgun (WGS) entry which is preliminary data.</text>
</comment>
<dbReference type="Gene3D" id="2.60.40.1220">
    <property type="match status" value="1"/>
</dbReference>
<accession>A0A540VG30</accession>
<dbReference type="InterPro" id="IPR022409">
    <property type="entry name" value="PKD/Chitinase_dom"/>
</dbReference>
<dbReference type="Pfam" id="PF08309">
    <property type="entry name" value="LVIVD"/>
    <property type="match status" value="1"/>
</dbReference>
<dbReference type="Pfam" id="PF13205">
    <property type="entry name" value="Big_5"/>
    <property type="match status" value="1"/>
</dbReference>
<dbReference type="InterPro" id="IPR013783">
    <property type="entry name" value="Ig-like_fold"/>
</dbReference>
<keyword evidence="1 5" id="KW-0349">Heme</keyword>
<dbReference type="InterPro" id="IPR015943">
    <property type="entry name" value="WD40/YVTN_repeat-like_dom_sf"/>
</dbReference>
<dbReference type="InterPro" id="IPR013211">
    <property type="entry name" value="LVIVD"/>
</dbReference>
<gene>
    <name evidence="8" type="ORF">FKZ61_11405</name>
</gene>
<dbReference type="SMART" id="SM00089">
    <property type="entry name" value="PKD"/>
    <property type="match status" value="1"/>
</dbReference>
<dbReference type="InterPro" id="IPR032812">
    <property type="entry name" value="SbsA_Ig"/>
</dbReference>
<dbReference type="GO" id="GO:0009055">
    <property type="term" value="F:electron transfer activity"/>
    <property type="evidence" value="ECO:0007669"/>
    <property type="project" value="InterPro"/>
</dbReference>
<dbReference type="SUPFAM" id="SSF50974">
    <property type="entry name" value="Nitrous oxide reductase, N-terminal domain"/>
    <property type="match status" value="1"/>
</dbReference>
<dbReference type="SUPFAM" id="SSF49299">
    <property type="entry name" value="PKD domain"/>
    <property type="match status" value="1"/>
</dbReference>
<dbReference type="Pfam" id="PF21419">
    <property type="entry name" value="RoxA-like_Cyt-c"/>
    <property type="match status" value="1"/>
</dbReference>
<feature type="domain" description="PKD" evidence="6">
    <location>
        <begin position="551"/>
        <end position="593"/>
    </location>
</feature>
<dbReference type="EMBL" id="VIGC01000012">
    <property type="protein sequence ID" value="TQE95719.1"/>
    <property type="molecule type" value="Genomic_DNA"/>
</dbReference>
<evidence type="ECO:0000256" key="4">
    <source>
        <dbReference type="ARBA" id="ARBA00023004"/>
    </source>
</evidence>
<dbReference type="InterPro" id="IPR009056">
    <property type="entry name" value="Cyt_c-like_dom"/>
</dbReference>
<keyword evidence="2 5" id="KW-0479">Metal-binding</keyword>
<evidence type="ECO:0000259" key="7">
    <source>
        <dbReference type="PROSITE" id="PS51007"/>
    </source>
</evidence>
<dbReference type="Gene3D" id="1.10.760.10">
    <property type="entry name" value="Cytochrome c-like domain"/>
    <property type="match status" value="2"/>
</dbReference>
<dbReference type="Pfam" id="PF00801">
    <property type="entry name" value="PKD"/>
    <property type="match status" value="1"/>
</dbReference>
<evidence type="ECO:0000259" key="6">
    <source>
        <dbReference type="PROSITE" id="PS50093"/>
    </source>
</evidence>
<dbReference type="Gene3D" id="2.130.10.10">
    <property type="entry name" value="YVTN repeat-like/Quinoprotein amine dehydrogenase"/>
    <property type="match status" value="2"/>
</dbReference>
<dbReference type="InterPro" id="IPR011044">
    <property type="entry name" value="Quino_amine_DH_bsu"/>
</dbReference>
<protein>
    <submittedName>
        <fullName evidence="8">PKD domain-containing protein</fullName>
    </submittedName>
</protein>
<dbReference type="InterPro" id="IPR000601">
    <property type="entry name" value="PKD_dom"/>
</dbReference>
<dbReference type="Proteomes" id="UP000317371">
    <property type="component" value="Unassembled WGS sequence"/>
</dbReference>
<dbReference type="PANTHER" id="PTHR47197">
    <property type="entry name" value="PROTEIN NIRF"/>
    <property type="match status" value="1"/>
</dbReference>
<dbReference type="InParanoid" id="A0A540VG30"/>
<evidence type="ECO:0000313" key="9">
    <source>
        <dbReference type="Proteomes" id="UP000317371"/>
    </source>
</evidence>
<dbReference type="PANTHER" id="PTHR47197:SF3">
    <property type="entry name" value="DIHYDRO-HEME D1 DEHYDROGENASE"/>
    <property type="match status" value="1"/>
</dbReference>
<dbReference type="InterPro" id="IPR036909">
    <property type="entry name" value="Cyt_c-like_dom_sf"/>
</dbReference>
<name>A0A540VG30_9CHLR</name>
<dbReference type="OrthoDB" id="9772811at2"/>
<dbReference type="SUPFAM" id="SSF46626">
    <property type="entry name" value="Cytochrome c"/>
    <property type="match status" value="2"/>
</dbReference>
<evidence type="ECO:0000256" key="3">
    <source>
        <dbReference type="ARBA" id="ARBA00022729"/>
    </source>
</evidence>
<evidence type="ECO:0000256" key="2">
    <source>
        <dbReference type="ARBA" id="ARBA00022723"/>
    </source>
</evidence>
<reference evidence="8 9" key="1">
    <citation type="submission" date="2019-06" db="EMBL/GenBank/DDBJ databases">
        <title>Genome sequence of Litorilinea aerophila BAA-2444.</title>
        <authorList>
            <person name="Maclea K.S."/>
            <person name="Maurais E.G."/>
            <person name="Iannazzi L.C."/>
        </authorList>
    </citation>
    <scope>NUCLEOTIDE SEQUENCE [LARGE SCALE GENOMIC DNA]</scope>
    <source>
        <strain evidence="8 9">ATCC BAA-2444</strain>
    </source>
</reference>
<dbReference type="GO" id="GO:0046872">
    <property type="term" value="F:metal ion binding"/>
    <property type="evidence" value="ECO:0007669"/>
    <property type="project" value="UniProtKB-KW"/>
</dbReference>
<evidence type="ECO:0000256" key="1">
    <source>
        <dbReference type="ARBA" id="ARBA00022617"/>
    </source>
</evidence>
<sequence length="1332" mass="142545">MAAPRPIEHPVATLKTGYWHFHPPVKQIAARLRHILSPGLALRLWTALLAAGMLAGRPGFDAVAQGPGLPTRAFDPGQVMQVIGAINASNGAPQSHTSVVMHQGYMVEVYSEETIRPRAGIVVFDISDPANPLLVARTEEGTGLFSEQHAIAFTRQDGRDYAAHLAVDGIQIWDWTDVRNPYPVGHLVLPGIFPGYANGAWWLTWQPPYLYVSGASNGIYIVNTADPTAPRLVDRGGEPNPLPTSQTGGFRVGPVFAVGNLLVVTSNDGPGYATLDISDPENPTLLDALVTNRTASYSSMVNGYRIYAAGSAHDDFLGFDIRDPHRIVPLDSVPMDGRGGYLTIQDHFAHVGASDHYVKVDIQDDNNYRVVGTATSGVPNHDEDFAVVLGNLVVLSDDHYNGSFIFPHQAEPDTTGPQVNMVVPLDGATGQSRSSRIGLTFTDLIDLRTVNASTFIVRPEDGPPLEGTYSHQTGIVNFTPASPLAPNTTYEIIVPAGGIKDLAGNPVPVTFTARFTTGETGGSPLFCQVKSAGMAEVGTSAHLTVRLLEGGGDVRYTWNFGDGSPPLMGVRDTTVAHVYSAPGHYTVRVTADDGRHTARCATLQTAYNPLQPGHAPSSSTIILDRSATQVWNVNPDNDSVTAINAVTLAKMFEAPVGRQPRTLAQAPDGSIWVVNQGDDTISVLDANTGASLGTIPLPPGSRPYGIVFHPDRHSAFVSLYATGRIARLDVQARSLAAQLDVGPTPRGLALSHDGSRLFVARYISPDSHGEVVEVDTQAFRVVRRLELALDPGPDTDNSGRGLPNALGAPAISPDGRRLWIPARKANIQRGQSRDGLPLTFDTTVRAMAAQVDLQTNQEDLAARHDFNNREGPVAVGFSPLGDYAFVVLQGSNAIDVLDVYTNQLITAIEPAGQAPQGLAFTAEGGKLFVHSWLSRSVLVYDVSEILQPGLQEARLLAEIPTVAQERLDPQVLAGKRIFYNARDSRMSRDGYMACASCHLDGGDDGRVYDRLADGEGLRNTISLLGLGRELSQEPLGRGRLHWTGNFDEVQDFEHDMRSLFGGRGFLADADFSAGTRSDPLGDAKAGLSPELDALAAYVASLTELPPSPFRNPDGTLTPEGQAGRRIFEQLGCPLCHGGPDFSDSATGVSHDVGTLKPTSGMRSGQPLLGLDTPTLRGLWLTAPYLHDGSAATLRDVLTTQNPAGRHGETATLSPEALDQLISFLLQIDDREPGFPVTPQGLSPAIELVSPVADAVFRPGQRVPMAANTSNQLGPAVKVEFYADGQLLGEKTAPVYTWEWVDPPPGMHFVTARLVYANGAKTTANPVRIYVVP</sequence>